<evidence type="ECO:0000259" key="1">
    <source>
        <dbReference type="Pfam" id="PF01370"/>
    </source>
</evidence>
<dbReference type="SUPFAM" id="SSF51735">
    <property type="entry name" value="NAD(P)-binding Rossmann-fold domains"/>
    <property type="match status" value="1"/>
</dbReference>
<dbReference type="PANTHER" id="PTHR43245">
    <property type="entry name" value="BIFUNCTIONAL POLYMYXIN RESISTANCE PROTEIN ARNA"/>
    <property type="match status" value="1"/>
</dbReference>
<dbReference type="Proteomes" id="UP000606991">
    <property type="component" value="Unassembled WGS sequence"/>
</dbReference>
<dbReference type="AlphaFoldDB" id="A0A934K2Q8"/>
<dbReference type="Pfam" id="PF01370">
    <property type="entry name" value="Epimerase"/>
    <property type="match status" value="1"/>
</dbReference>
<dbReference type="RefSeq" id="WP_337310820.1">
    <property type="nucleotide sequence ID" value="NZ_JAEKNS010000074.1"/>
</dbReference>
<evidence type="ECO:0000313" key="2">
    <source>
        <dbReference type="EMBL" id="MBJ7594533.1"/>
    </source>
</evidence>
<dbReference type="PANTHER" id="PTHR43245:SF13">
    <property type="entry name" value="UDP-D-APIOSE_UDP-D-XYLOSE SYNTHASE 2"/>
    <property type="match status" value="1"/>
</dbReference>
<reference evidence="2 3" key="1">
    <citation type="submission" date="2020-10" db="EMBL/GenBank/DDBJ databases">
        <title>Ca. Dormibacterota MAGs.</title>
        <authorList>
            <person name="Montgomery K."/>
        </authorList>
    </citation>
    <scope>NUCLEOTIDE SEQUENCE [LARGE SCALE GENOMIC DNA]</scope>
    <source>
        <strain evidence="2">SC8812_S17_18</strain>
    </source>
</reference>
<sequence length="323" mass="33362">MSDRRPGRVAVVGGAGFIGTHVVERLVRGGLTVLVIDDLSHPCGVPLPAAVELLEASGGSDAARAALERFRPQALVHLAAKGGVNRALRHPAGHIRDVLAESVGCFAAAQAAGCASVVIASSGGAVYGDPRVLPAPERLRPAPRSAYGAEKLCEETYLATIAQQGVRTLALRYGNVYGPRQDGTGEAGVVAITATRLLAGRSAVIYGDGLQTRDFVYVEDVADATVAAVNSRRGGAVNVGTGRETSVRDIVNGLVELTGSTAGIESQLSRPGEVRRAALDASRAQRWLGWRAQTSLMDGLARTAEFFASRAPAVAATVSPGVP</sequence>
<dbReference type="Gene3D" id="3.40.50.720">
    <property type="entry name" value="NAD(P)-binding Rossmann-like Domain"/>
    <property type="match status" value="1"/>
</dbReference>
<evidence type="ECO:0000313" key="3">
    <source>
        <dbReference type="Proteomes" id="UP000606991"/>
    </source>
</evidence>
<dbReference type="EMBL" id="JAEKNS010000074">
    <property type="protein sequence ID" value="MBJ7594533.1"/>
    <property type="molecule type" value="Genomic_DNA"/>
</dbReference>
<gene>
    <name evidence="2" type="ORF">JF886_06655</name>
</gene>
<dbReference type="Gene3D" id="3.90.25.10">
    <property type="entry name" value="UDP-galactose 4-epimerase, domain 1"/>
    <property type="match status" value="1"/>
</dbReference>
<proteinExistence type="predicted"/>
<dbReference type="InterPro" id="IPR050177">
    <property type="entry name" value="Lipid_A_modif_metabolic_enz"/>
</dbReference>
<protein>
    <submittedName>
        <fullName evidence="2">NAD-dependent epimerase/dehydratase family protein</fullName>
    </submittedName>
</protein>
<dbReference type="InterPro" id="IPR036291">
    <property type="entry name" value="NAD(P)-bd_dom_sf"/>
</dbReference>
<feature type="domain" description="NAD-dependent epimerase/dehydratase" evidence="1">
    <location>
        <begin position="9"/>
        <end position="240"/>
    </location>
</feature>
<accession>A0A934K2Q8</accession>
<dbReference type="InterPro" id="IPR001509">
    <property type="entry name" value="Epimerase_deHydtase"/>
</dbReference>
<comment type="caution">
    <text evidence="2">The sequence shown here is derived from an EMBL/GenBank/DDBJ whole genome shotgun (WGS) entry which is preliminary data.</text>
</comment>
<name>A0A934K2Q8_9BACT</name>
<organism evidence="2 3">
    <name type="scientific">Candidatus Aeolococcus gillhamiae</name>
    <dbReference type="NCBI Taxonomy" id="3127015"/>
    <lineage>
        <taxon>Bacteria</taxon>
        <taxon>Bacillati</taxon>
        <taxon>Candidatus Dormiibacterota</taxon>
        <taxon>Candidatus Dormibacteria</taxon>
        <taxon>Candidatus Aeolococcales</taxon>
        <taxon>Candidatus Aeolococcaceae</taxon>
        <taxon>Candidatus Aeolococcus</taxon>
    </lineage>
</organism>